<evidence type="ECO:0000313" key="3">
    <source>
        <dbReference type="Proteomes" id="UP000006702"/>
    </source>
</evidence>
<name>A1DK89_NEOFI</name>
<reference evidence="3" key="1">
    <citation type="journal article" date="2008" name="PLoS Genet.">
        <title>Genomic islands in the pathogenic filamentous fungus Aspergillus fumigatus.</title>
        <authorList>
            <person name="Fedorova N.D."/>
            <person name="Khaldi N."/>
            <person name="Joardar V.S."/>
            <person name="Maiti R."/>
            <person name="Amedeo P."/>
            <person name="Anderson M.J."/>
            <person name="Crabtree J."/>
            <person name="Silva J.C."/>
            <person name="Badger J.H."/>
            <person name="Albarraq A."/>
            <person name="Angiuoli S."/>
            <person name="Bussey H."/>
            <person name="Bowyer P."/>
            <person name="Cotty P.J."/>
            <person name="Dyer P.S."/>
            <person name="Egan A."/>
            <person name="Galens K."/>
            <person name="Fraser-Liggett C.M."/>
            <person name="Haas B.J."/>
            <person name="Inman J.M."/>
            <person name="Kent R."/>
            <person name="Lemieux S."/>
            <person name="Malavazi I."/>
            <person name="Orvis J."/>
            <person name="Roemer T."/>
            <person name="Ronning C.M."/>
            <person name="Sundaram J.P."/>
            <person name="Sutton G."/>
            <person name="Turner G."/>
            <person name="Venter J.C."/>
            <person name="White O.R."/>
            <person name="Whitty B.R."/>
            <person name="Youngman P."/>
            <person name="Wolfe K.H."/>
            <person name="Goldman G.H."/>
            <person name="Wortman J.R."/>
            <person name="Jiang B."/>
            <person name="Denning D.W."/>
            <person name="Nierman W.C."/>
        </authorList>
    </citation>
    <scope>NUCLEOTIDE SEQUENCE [LARGE SCALE GENOMIC DNA]</scope>
    <source>
        <strain evidence="3">ATCC 1020 / DSM 3700 / CBS 544.65 / FGSC A1164 / JCM 1740 / NRRL 181 / WB 181</strain>
    </source>
</reference>
<dbReference type="OrthoDB" id="3497702at2759"/>
<dbReference type="VEuPathDB" id="FungiDB:NFIA_004870"/>
<dbReference type="AlphaFoldDB" id="A1DK89"/>
<keyword evidence="3" id="KW-1185">Reference proteome</keyword>
<organism evidence="2 3">
    <name type="scientific">Neosartorya fischeri (strain ATCC 1020 / DSM 3700 / CBS 544.65 / FGSC A1164 / JCM 1740 / NRRL 181 / WB 181)</name>
    <name type="common">Aspergillus fischerianus</name>
    <dbReference type="NCBI Taxonomy" id="331117"/>
    <lineage>
        <taxon>Eukaryota</taxon>
        <taxon>Fungi</taxon>
        <taxon>Dikarya</taxon>
        <taxon>Ascomycota</taxon>
        <taxon>Pezizomycotina</taxon>
        <taxon>Eurotiomycetes</taxon>
        <taxon>Eurotiomycetidae</taxon>
        <taxon>Eurotiales</taxon>
        <taxon>Aspergillaceae</taxon>
        <taxon>Aspergillus</taxon>
        <taxon>Aspergillus subgen. Fumigati</taxon>
    </lineage>
</organism>
<sequence length="73" mass="7564">MKLSINIALALAFLTSSFSATASAETPLVTVQLTNDQSGANANVAVRADGVKHTIASLWGKTAVARNEFSDQA</sequence>
<dbReference type="GeneID" id="4585487"/>
<dbReference type="Proteomes" id="UP000006702">
    <property type="component" value="Unassembled WGS sequence"/>
</dbReference>
<dbReference type="HOGENOM" id="CLU_2705389_0_0_1"/>
<dbReference type="RefSeq" id="XP_001259025.1">
    <property type="nucleotide sequence ID" value="XM_001259024.1"/>
</dbReference>
<feature type="signal peptide" evidence="1">
    <location>
        <begin position="1"/>
        <end position="24"/>
    </location>
</feature>
<dbReference type="KEGG" id="nfi:NFIA_004870"/>
<evidence type="ECO:0000313" key="2">
    <source>
        <dbReference type="EMBL" id="EAW17128.1"/>
    </source>
</evidence>
<dbReference type="EMBL" id="DS027697">
    <property type="protein sequence ID" value="EAW17128.1"/>
    <property type="molecule type" value="Genomic_DNA"/>
</dbReference>
<proteinExistence type="predicted"/>
<protein>
    <submittedName>
        <fullName evidence="2">Uncharacterized protein</fullName>
    </submittedName>
</protein>
<evidence type="ECO:0000256" key="1">
    <source>
        <dbReference type="SAM" id="SignalP"/>
    </source>
</evidence>
<keyword evidence="1" id="KW-0732">Signal</keyword>
<accession>A1DK89</accession>
<gene>
    <name evidence="2" type="ORF">NFIA_004870</name>
</gene>
<feature type="chain" id="PRO_5002634473" evidence="1">
    <location>
        <begin position="25"/>
        <end position="73"/>
    </location>
</feature>